<gene>
    <name evidence="1" type="ORF">SDC9_72467</name>
</gene>
<comment type="caution">
    <text evidence="1">The sequence shown here is derived from an EMBL/GenBank/DDBJ whole genome shotgun (WGS) entry which is preliminary data.</text>
</comment>
<reference evidence="1" key="1">
    <citation type="submission" date="2019-08" db="EMBL/GenBank/DDBJ databases">
        <authorList>
            <person name="Kucharzyk K."/>
            <person name="Murdoch R.W."/>
            <person name="Higgins S."/>
            <person name="Loffler F."/>
        </authorList>
    </citation>
    <scope>NUCLEOTIDE SEQUENCE</scope>
</reference>
<proteinExistence type="predicted"/>
<accession>A0A644YBN6</accession>
<evidence type="ECO:0000313" key="1">
    <source>
        <dbReference type="EMBL" id="MPM25966.1"/>
    </source>
</evidence>
<sequence length="139" mass="15588">MGTTAQQIFELAIHLMDEQNRRTGAADTAEAAPYKRRALAILNVLQAECRQYSDPDSTDRERVLPVIRDFDAPLALDDVICRGALPYGLAAHLLLEESPAAASFFQQRYEERRRAMVPRCFAPIEDGYGGIGFSRSARW</sequence>
<dbReference type="EMBL" id="VSSQ01004619">
    <property type="protein sequence ID" value="MPM25966.1"/>
    <property type="molecule type" value="Genomic_DNA"/>
</dbReference>
<dbReference type="AlphaFoldDB" id="A0A644YBN6"/>
<name>A0A644YBN6_9ZZZZ</name>
<protein>
    <submittedName>
        <fullName evidence="1">Uncharacterized protein</fullName>
    </submittedName>
</protein>
<organism evidence="1">
    <name type="scientific">bioreactor metagenome</name>
    <dbReference type="NCBI Taxonomy" id="1076179"/>
    <lineage>
        <taxon>unclassified sequences</taxon>
        <taxon>metagenomes</taxon>
        <taxon>ecological metagenomes</taxon>
    </lineage>
</organism>